<gene>
    <name evidence="3" type="ORF">IX84_21810</name>
</gene>
<evidence type="ECO:0000256" key="1">
    <source>
        <dbReference type="SAM" id="MobiDB-lite"/>
    </source>
</evidence>
<dbReference type="EMBL" id="JPOS01000079">
    <property type="protein sequence ID" value="KGE86424.1"/>
    <property type="molecule type" value="Genomic_DNA"/>
</dbReference>
<evidence type="ECO:0000313" key="3">
    <source>
        <dbReference type="EMBL" id="KGE86424.1"/>
    </source>
</evidence>
<dbReference type="Pfam" id="PF20033">
    <property type="entry name" value="DUF6438"/>
    <property type="match status" value="1"/>
</dbReference>
<comment type="caution">
    <text evidence="3">The sequence shown here is derived from an EMBL/GenBank/DDBJ whole genome shotgun (WGS) entry which is preliminary data.</text>
</comment>
<keyword evidence="4" id="KW-1185">Reference proteome</keyword>
<dbReference type="STRING" id="1524460.IX84_21810"/>
<name>A0A098S249_9BACT</name>
<evidence type="ECO:0000259" key="2">
    <source>
        <dbReference type="Pfam" id="PF20033"/>
    </source>
</evidence>
<accession>A0A098S249</accession>
<dbReference type="RefSeq" id="WP_044225259.1">
    <property type="nucleotide sequence ID" value="NZ_JBKAGJ010000054.1"/>
</dbReference>
<organism evidence="3 4">
    <name type="scientific">Phaeodactylibacter xiamenensis</name>
    <dbReference type="NCBI Taxonomy" id="1524460"/>
    <lineage>
        <taxon>Bacteria</taxon>
        <taxon>Pseudomonadati</taxon>
        <taxon>Bacteroidota</taxon>
        <taxon>Saprospiria</taxon>
        <taxon>Saprospirales</taxon>
        <taxon>Haliscomenobacteraceae</taxon>
        <taxon>Phaeodactylibacter</taxon>
    </lineage>
</organism>
<dbReference type="InterPro" id="IPR045497">
    <property type="entry name" value="DUF6438"/>
</dbReference>
<reference evidence="3 4" key="1">
    <citation type="journal article" date="2014" name="Int. J. Syst. Evol. Microbiol.">
        <title>Phaeodactylibacter xiamenensis gen. nov., sp. nov., a member of the family Saprospiraceae isolated from the marine alga Phaeodactylum tricornutum.</title>
        <authorList>
            <person name="Chen Z.Jr."/>
            <person name="Lei X."/>
            <person name="Lai Q."/>
            <person name="Li Y."/>
            <person name="Zhang B."/>
            <person name="Zhang J."/>
            <person name="Zhang H."/>
            <person name="Yang L."/>
            <person name="Zheng W."/>
            <person name="Tian Y."/>
            <person name="Yu Z."/>
            <person name="Xu H.Jr."/>
            <person name="Zheng T."/>
        </authorList>
    </citation>
    <scope>NUCLEOTIDE SEQUENCE [LARGE SCALE GENOMIC DNA]</scope>
    <source>
        <strain evidence="3 4">KD52</strain>
    </source>
</reference>
<protein>
    <recommendedName>
        <fullName evidence="2">DUF6438 domain-containing protein</fullName>
    </recommendedName>
</protein>
<feature type="compositionally biased region" description="Polar residues" evidence="1">
    <location>
        <begin position="267"/>
        <end position="284"/>
    </location>
</feature>
<feature type="region of interest" description="Disordered" evidence="1">
    <location>
        <begin position="248"/>
        <end position="284"/>
    </location>
</feature>
<evidence type="ECO:0000313" key="4">
    <source>
        <dbReference type="Proteomes" id="UP000029736"/>
    </source>
</evidence>
<sequence length="284" mass="32310">MSINPLVPPRNLGFLLFFGAVLTMLHSCGSPASASLSKLDPLIEMSKGPCYGRCPVFTLTIYENGIASYKGERYTDRLGTFVRKLEKSEMERILGEFDRANFWQFRDSYRGRIPDMQSVTISYHQNGKKKTVTGKEIRPNAVKWLESQLDQIAQREGWILKEAPEEQVPDFLIPDQLLVELGEDTDPEEWAKKYAQTDMTFLRSLNDTGYWIFSYDEETITPDQILEQVRNDEEVISAEFNKKIYENLEEELEESSPAKEAAPASDAGTQSKGKSNTPKSGKQQ</sequence>
<feature type="domain" description="DUF6438" evidence="2">
    <location>
        <begin position="42"/>
        <end position="152"/>
    </location>
</feature>
<proteinExistence type="predicted"/>
<dbReference type="AlphaFoldDB" id="A0A098S249"/>
<dbReference type="OrthoDB" id="7172369at2"/>
<dbReference type="Proteomes" id="UP000029736">
    <property type="component" value="Unassembled WGS sequence"/>
</dbReference>